<dbReference type="KEGG" id="hhg:XM38_014950"/>
<dbReference type="InterPro" id="IPR050523">
    <property type="entry name" value="AKR_Detox_Biosynth"/>
</dbReference>
<dbReference type="InterPro" id="IPR023210">
    <property type="entry name" value="NADP_OxRdtase_dom"/>
</dbReference>
<reference evidence="2 3" key="1">
    <citation type="journal article" date="2016" name="Biochim. Biophys. Acta">
        <title>Characterization of red-shifted phycobilisomes isolated from the chlorophyll f-containing cyanobacterium Halomicronema hongdechloris.</title>
        <authorList>
            <person name="Li Y."/>
            <person name="Lin Y."/>
            <person name="Garvey C.J."/>
            <person name="Birch D."/>
            <person name="Corkery R.W."/>
            <person name="Loughlin P.C."/>
            <person name="Scheer H."/>
            <person name="Willows R.D."/>
            <person name="Chen M."/>
        </authorList>
    </citation>
    <scope>NUCLEOTIDE SEQUENCE [LARGE SCALE GENOMIC DNA]</scope>
    <source>
        <strain evidence="2 3">C2206</strain>
    </source>
</reference>
<dbReference type="PANTHER" id="PTHR43364">
    <property type="entry name" value="NADH-SPECIFIC METHYLGLYOXAL REDUCTASE-RELATED"/>
    <property type="match status" value="1"/>
</dbReference>
<dbReference type="SUPFAM" id="SSF51430">
    <property type="entry name" value="NAD(P)-linked oxidoreductase"/>
    <property type="match status" value="1"/>
</dbReference>
<dbReference type="AlphaFoldDB" id="A0A1Z3HJU5"/>
<dbReference type="OrthoDB" id="9809990at2"/>
<accession>A0A1Z3HJU5</accession>
<feature type="domain" description="NADP-dependent oxidoreductase" evidence="1">
    <location>
        <begin position="16"/>
        <end position="309"/>
    </location>
</feature>
<dbReference type="InterPro" id="IPR036812">
    <property type="entry name" value="NAD(P)_OxRdtase_dom_sf"/>
</dbReference>
<evidence type="ECO:0000259" key="1">
    <source>
        <dbReference type="Pfam" id="PF00248"/>
    </source>
</evidence>
<gene>
    <name evidence="2" type="ORF">XM38_014950</name>
</gene>
<sequence length="320" mass="35179">MRTVQLSHTDATVSCLALGTLRFGTLRSYDEAAQLLNIYTEAGGNFLDTANCYNQWAANGKGGESETTIGRWLQERGNREDIFIASKVGFGCGDIPDGLAAKTIITSCEESLRRLGTDHLDLFYGHKDDLNTPLEETLAAFSQLIEAGKIRFAGASNYLAWRLADADAIATAKNLTPFTCVQQRFTYLRPQPGGYFYPQRLIDENLATYCDARGKTMLPYTPLLRGAYVRPERPIAESYQGPDTDARLAALQEVCQETGATPNQVVLAWMLQRQPPMLPIFSAGTADHLRENLGAVSLTLSEAQMTKLTMAGHCPNQEPN</sequence>
<proteinExistence type="predicted"/>
<organism evidence="2 3">
    <name type="scientific">Halomicronema hongdechloris C2206</name>
    <dbReference type="NCBI Taxonomy" id="1641165"/>
    <lineage>
        <taxon>Bacteria</taxon>
        <taxon>Bacillati</taxon>
        <taxon>Cyanobacteriota</taxon>
        <taxon>Cyanophyceae</taxon>
        <taxon>Nodosilineales</taxon>
        <taxon>Nodosilineaceae</taxon>
        <taxon>Halomicronema</taxon>
    </lineage>
</organism>
<dbReference type="EMBL" id="CP021983">
    <property type="protein sequence ID" value="ASC70555.1"/>
    <property type="molecule type" value="Genomic_DNA"/>
</dbReference>
<dbReference type="STRING" id="1641165.XM38_07755"/>
<dbReference type="Gene3D" id="3.20.20.100">
    <property type="entry name" value="NADP-dependent oxidoreductase domain"/>
    <property type="match status" value="1"/>
</dbReference>
<evidence type="ECO:0000313" key="2">
    <source>
        <dbReference type="EMBL" id="ASC70555.1"/>
    </source>
</evidence>
<name>A0A1Z3HJU5_9CYAN</name>
<protein>
    <submittedName>
        <fullName evidence="2">Aldo-keto reductase</fullName>
    </submittedName>
</protein>
<dbReference type="CDD" id="cd19752">
    <property type="entry name" value="AKR_unchar"/>
    <property type="match status" value="1"/>
</dbReference>
<keyword evidence="3" id="KW-1185">Reference proteome</keyword>
<dbReference type="PANTHER" id="PTHR43364:SF6">
    <property type="entry name" value="OXIDOREDUCTASE-RELATED"/>
    <property type="match status" value="1"/>
</dbReference>
<dbReference type="RefSeq" id="WP_080807321.1">
    <property type="nucleotide sequence ID" value="NZ_CP021983.2"/>
</dbReference>
<dbReference type="Pfam" id="PF00248">
    <property type="entry name" value="Aldo_ket_red"/>
    <property type="match status" value="1"/>
</dbReference>
<dbReference type="GO" id="GO:0005829">
    <property type="term" value="C:cytosol"/>
    <property type="evidence" value="ECO:0007669"/>
    <property type="project" value="TreeGrafter"/>
</dbReference>
<dbReference type="Proteomes" id="UP000191901">
    <property type="component" value="Chromosome"/>
</dbReference>
<evidence type="ECO:0000313" key="3">
    <source>
        <dbReference type="Proteomes" id="UP000191901"/>
    </source>
</evidence>